<name>A0AAD2JIH6_9STRA</name>
<feature type="region of interest" description="Disordered" evidence="5">
    <location>
        <begin position="1"/>
        <end position="47"/>
    </location>
</feature>
<evidence type="ECO:0008006" key="9">
    <source>
        <dbReference type="Google" id="ProtNLM"/>
    </source>
</evidence>
<dbReference type="Proteomes" id="UP001295423">
    <property type="component" value="Unassembled WGS sequence"/>
</dbReference>
<comment type="caution">
    <text evidence="7">The sequence shown here is derived from an EMBL/GenBank/DDBJ whole genome shotgun (WGS) entry which is preliminary data.</text>
</comment>
<organism evidence="7 8">
    <name type="scientific">Cylindrotheca closterium</name>
    <dbReference type="NCBI Taxonomy" id="2856"/>
    <lineage>
        <taxon>Eukaryota</taxon>
        <taxon>Sar</taxon>
        <taxon>Stramenopiles</taxon>
        <taxon>Ochrophyta</taxon>
        <taxon>Bacillariophyta</taxon>
        <taxon>Bacillariophyceae</taxon>
        <taxon>Bacillariophycidae</taxon>
        <taxon>Bacillariales</taxon>
        <taxon>Bacillariaceae</taxon>
        <taxon>Cylindrotheca</taxon>
    </lineage>
</organism>
<dbReference type="InterPro" id="IPR032675">
    <property type="entry name" value="LRR_dom_sf"/>
</dbReference>
<feature type="region of interest" description="Disordered" evidence="5">
    <location>
        <begin position="221"/>
        <end position="296"/>
    </location>
</feature>
<accession>A0AAD2JIH6</accession>
<evidence type="ECO:0000256" key="4">
    <source>
        <dbReference type="ARBA" id="ARBA00023136"/>
    </source>
</evidence>
<evidence type="ECO:0000256" key="5">
    <source>
        <dbReference type="SAM" id="MobiDB-lite"/>
    </source>
</evidence>
<feature type="compositionally biased region" description="Low complexity" evidence="5">
    <location>
        <begin position="267"/>
        <end position="283"/>
    </location>
</feature>
<dbReference type="SUPFAM" id="SSF52058">
    <property type="entry name" value="L domain-like"/>
    <property type="match status" value="1"/>
</dbReference>
<sequence length="657" mass="71926">MANPYGHIRYFQQSTTEDDESDGISSLDNAHLPVINSAPSNDEESVDSGILRIKSRVRELETVFSSNFNGKSDAPATQDEEQRSETSHESADVGTLRKELEDADRVHSLSLADYLKVLEVKPAGFGSSYSAGRPQTPDPENLTWNDLMKATASRSGSLADNHSGPTKTREPQDDHQPLPKRRKRAFWIALLLLLVIGIVVAVVVSTDDSVPAGAVQTEMSVTGVSDKEEGTGNDSSDFAPDPSLPVPPSSAATPKPSESKGSVAIQPSSPSKTPTIPTTKEPSNLTKAPIIPTQQPLSPTLRPVVLIPPAPAPSASPVSPELRDQVIGFLEQEYGVAFQEAYNIVAVDWVLAGGVGVLNHKLAQRFTMKVLDLSLRGDNTVQPAGTLNAAKWSASNFDECQWNGVKCNAEGLVTELRLGGRSYGGTIPREIRILQRSLEFLDISKNELVGTLNEDFFQLTQLKRVYLYQNKISGGISPSFALLQNLTHLHMSQCQLSGPLPNDLRRMTNLRYLNLHRNRISGRLPHYMKYMSSLWYLDLGRNDISEDLPNGWGDGMVSLRHLYLDHNRIDKYIPSSYNKLGDYQLQVLVLNNNDLTGSVPLKNPGLVTLNVHNNRLSANLGGDVCAMSIFGSGKLVDFNADCNICHCEGWMCDNCTQ</sequence>
<evidence type="ECO:0000256" key="3">
    <source>
        <dbReference type="ARBA" id="ARBA00022737"/>
    </source>
</evidence>
<comment type="subcellular location">
    <subcellularLocation>
        <location evidence="1">Membrane</location>
    </subcellularLocation>
</comment>
<feature type="compositionally biased region" description="Basic and acidic residues" evidence="5">
    <location>
        <begin position="167"/>
        <end position="177"/>
    </location>
</feature>
<dbReference type="PANTHER" id="PTHR48010">
    <property type="entry name" value="OS05G0588300 PROTEIN"/>
    <property type="match status" value="1"/>
</dbReference>
<keyword evidence="6" id="KW-0812">Transmembrane</keyword>
<evidence type="ECO:0000313" key="8">
    <source>
        <dbReference type="Proteomes" id="UP001295423"/>
    </source>
</evidence>
<feature type="transmembrane region" description="Helical" evidence="6">
    <location>
        <begin position="185"/>
        <end position="204"/>
    </location>
</feature>
<dbReference type="Pfam" id="PF00560">
    <property type="entry name" value="LRR_1"/>
    <property type="match status" value="1"/>
</dbReference>
<protein>
    <recommendedName>
        <fullName evidence="9">Leucine-rich repeat-containing N-terminal plant-type domain-containing protein</fullName>
    </recommendedName>
</protein>
<proteinExistence type="predicted"/>
<feature type="compositionally biased region" description="Basic and acidic residues" evidence="5">
    <location>
        <begin position="80"/>
        <end position="94"/>
    </location>
</feature>
<feature type="compositionally biased region" description="Polar residues" evidence="5">
    <location>
        <begin position="153"/>
        <end position="166"/>
    </location>
</feature>
<evidence type="ECO:0000256" key="2">
    <source>
        <dbReference type="ARBA" id="ARBA00022729"/>
    </source>
</evidence>
<feature type="region of interest" description="Disordered" evidence="5">
    <location>
        <begin position="153"/>
        <end position="178"/>
    </location>
</feature>
<evidence type="ECO:0000256" key="1">
    <source>
        <dbReference type="ARBA" id="ARBA00004370"/>
    </source>
</evidence>
<dbReference type="Gene3D" id="3.80.10.10">
    <property type="entry name" value="Ribonuclease Inhibitor"/>
    <property type="match status" value="2"/>
</dbReference>
<dbReference type="GO" id="GO:0016020">
    <property type="term" value="C:membrane"/>
    <property type="evidence" value="ECO:0007669"/>
    <property type="project" value="UniProtKB-SubCell"/>
</dbReference>
<dbReference type="EMBL" id="CAKOGP040001847">
    <property type="protein sequence ID" value="CAJ1953930.1"/>
    <property type="molecule type" value="Genomic_DNA"/>
</dbReference>
<reference evidence="7" key="1">
    <citation type="submission" date="2023-08" db="EMBL/GenBank/DDBJ databases">
        <authorList>
            <person name="Audoor S."/>
            <person name="Bilcke G."/>
        </authorList>
    </citation>
    <scope>NUCLEOTIDE SEQUENCE</scope>
</reference>
<feature type="region of interest" description="Disordered" evidence="5">
    <location>
        <begin position="64"/>
        <end position="94"/>
    </location>
</feature>
<keyword evidence="8" id="KW-1185">Reference proteome</keyword>
<gene>
    <name evidence="7" type="ORF">CYCCA115_LOCUS14528</name>
</gene>
<keyword evidence="3" id="KW-0677">Repeat</keyword>
<dbReference type="InterPro" id="IPR050994">
    <property type="entry name" value="At_inactive_RLKs"/>
</dbReference>
<dbReference type="PANTHER" id="PTHR48010:SF58">
    <property type="entry name" value="RECEPTOR PROTEIN KINASE-LIKE PROTEIN ZAR1"/>
    <property type="match status" value="1"/>
</dbReference>
<dbReference type="InterPro" id="IPR001611">
    <property type="entry name" value="Leu-rich_rpt"/>
</dbReference>
<dbReference type="AlphaFoldDB" id="A0AAD2JIH6"/>
<dbReference type="Pfam" id="PF13855">
    <property type="entry name" value="LRR_8"/>
    <property type="match status" value="1"/>
</dbReference>
<evidence type="ECO:0000313" key="7">
    <source>
        <dbReference type="EMBL" id="CAJ1953930.1"/>
    </source>
</evidence>
<keyword evidence="6" id="KW-1133">Transmembrane helix</keyword>
<evidence type="ECO:0000256" key="6">
    <source>
        <dbReference type="SAM" id="Phobius"/>
    </source>
</evidence>
<keyword evidence="2" id="KW-0732">Signal</keyword>
<keyword evidence="4 6" id="KW-0472">Membrane</keyword>
<dbReference type="FunFam" id="3.80.10.10:FF:000400">
    <property type="entry name" value="Nuclear pore complex protein NUP107"/>
    <property type="match status" value="1"/>
</dbReference>